<proteinExistence type="predicted"/>
<name>A0A645JF65_9ZZZZ</name>
<reference evidence="1" key="1">
    <citation type="submission" date="2019-08" db="EMBL/GenBank/DDBJ databases">
        <authorList>
            <person name="Kucharzyk K."/>
            <person name="Murdoch R.W."/>
            <person name="Higgins S."/>
            <person name="Loffler F."/>
        </authorList>
    </citation>
    <scope>NUCLEOTIDE SEQUENCE</scope>
</reference>
<evidence type="ECO:0008006" key="2">
    <source>
        <dbReference type="Google" id="ProtNLM"/>
    </source>
</evidence>
<accession>A0A645JF65</accession>
<comment type="caution">
    <text evidence="1">The sequence shown here is derived from an EMBL/GenBank/DDBJ whole genome shotgun (WGS) entry which is preliminary data.</text>
</comment>
<organism evidence="1">
    <name type="scientific">bioreactor metagenome</name>
    <dbReference type="NCBI Taxonomy" id="1076179"/>
    <lineage>
        <taxon>unclassified sequences</taxon>
        <taxon>metagenomes</taxon>
        <taxon>ecological metagenomes</taxon>
    </lineage>
</organism>
<protein>
    <recommendedName>
        <fullName evidence="2">Glycosyl transferase family 1 domain-containing protein</fullName>
    </recommendedName>
</protein>
<sequence length="106" mass="12306">MSVEAAMLGVPSIRFSDFTGRISVLEELEQKYHLTFGVRTCDPEKLLRLTDEILSDPKSAKLFQSNRSRMLVDKIDVTAFLVWFIENYPDSVTIIKKTSWFQLKFK</sequence>
<gene>
    <name evidence="1" type="ORF">SDC9_210095</name>
</gene>
<evidence type="ECO:0000313" key="1">
    <source>
        <dbReference type="EMBL" id="MPN62348.1"/>
    </source>
</evidence>
<dbReference type="EMBL" id="VSSQ01140217">
    <property type="protein sequence ID" value="MPN62348.1"/>
    <property type="molecule type" value="Genomic_DNA"/>
</dbReference>
<dbReference type="AlphaFoldDB" id="A0A645JF65"/>